<dbReference type="Proteomes" id="UP001596058">
    <property type="component" value="Unassembled WGS sequence"/>
</dbReference>
<evidence type="ECO:0000256" key="2">
    <source>
        <dbReference type="SAM" id="Phobius"/>
    </source>
</evidence>
<proteinExistence type="predicted"/>
<keyword evidence="2" id="KW-0812">Transmembrane</keyword>
<evidence type="ECO:0000256" key="1">
    <source>
        <dbReference type="SAM" id="MobiDB-lite"/>
    </source>
</evidence>
<keyword evidence="2" id="KW-0472">Membrane</keyword>
<reference evidence="4" key="1">
    <citation type="journal article" date="2019" name="Int. J. Syst. Evol. Microbiol.">
        <title>The Global Catalogue of Microorganisms (GCM) 10K type strain sequencing project: providing services to taxonomists for standard genome sequencing and annotation.</title>
        <authorList>
            <consortium name="The Broad Institute Genomics Platform"/>
            <consortium name="The Broad Institute Genome Sequencing Center for Infectious Disease"/>
            <person name="Wu L."/>
            <person name="Ma J."/>
        </authorList>
    </citation>
    <scope>NUCLEOTIDE SEQUENCE [LARGE SCALE GENOMIC DNA]</scope>
    <source>
        <strain evidence="4">CCUG 53903</strain>
    </source>
</reference>
<feature type="compositionally biased region" description="Basic and acidic residues" evidence="1">
    <location>
        <begin position="62"/>
        <end position="152"/>
    </location>
</feature>
<gene>
    <name evidence="3" type="ORF">ACFPZ3_43715</name>
</gene>
<dbReference type="RefSeq" id="WP_379520285.1">
    <property type="nucleotide sequence ID" value="NZ_JBHSPA010000057.1"/>
</dbReference>
<feature type="transmembrane region" description="Helical" evidence="2">
    <location>
        <begin position="191"/>
        <end position="211"/>
    </location>
</feature>
<accession>A0ABW1CYS0</accession>
<dbReference type="EMBL" id="JBHSPA010000057">
    <property type="protein sequence ID" value="MFC5830803.1"/>
    <property type="molecule type" value="Genomic_DNA"/>
</dbReference>
<comment type="caution">
    <text evidence="3">The sequence shown here is derived from an EMBL/GenBank/DDBJ whole genome shotgun (WGS) entry which is preliminary data.</text>
</comment>
<feature type="compositionally biased region" description="Basic and acidic residues" evidence="1">
    <location>
        <begin position="35"/>
        <end position="55"/>
    </location>
</feature>
<evidence type="ECO:0000313" key="4">
    <source>
        <dbReference type="Proteomes" id="UP001596058"/>
    </source>
</evidence>
<name>A0ABW1CYS0_9ACTN</name>
<evidence type="ECO:0000313" key="3">
    <source>
        <dbReference type="EMBL" id="MFC5830803.1"/>
    </source>
</evidence>
<protein>
    <recommendedName>
        <fullName evidence="5">Cell division protein FtsL</fullName>
    </recommendedName>
</protein>
<feature type="region of interest" description="Disordered" evidence="1">
    <location>
        <begin position="238"/>
        <end position="257"/>
    </location>
</feature>
<feature type="region of interest" description="Disordered" evidence="1">
    <location>
        <begin position="1"/>
        <end position="187"/>
    </location>
</feature>
<sequence length="285" mass="30818">MTTEQETGRGKPVRRAVPKTGTRRSALSQQPKPRPRPDTRAEAEGKPSAAERERAAGLAGKRPVDSREGDKAPRGAKARREGKASVGERVRPEGKASVGERVRSEGKTSVGERVRPEGKTSVGERVRPEGKAAAGERARPEGSVRERVRPEGKAPAVERPGVAAKRPVRGSSRAAASRPAARRHPTRRQRAPFVLLVVGLLCGGLVSLLLLNTMLAQDAITDATLRDEIAVAKRENEKIDQEYQRKTQPGPLAEQAEKQGYGTDWDNINLYNGATDQAGQADTER</sequence>
<keyword evidence="2" id="KW-1133">Transmembrane helix</keyword>
<feature type="compositionally biased region" description="Low complexity" evidence="1">
    <location>
        <begin position="169"/>
        <end position="179"/>
    </location>
</feature>
<organism evidence="3 4">
    <name type="scientific">Nonomuraea insulae</name>
    <dbReference type="NCBI Taxonomy" id="1616787"/>
    <lineage>
        <taxon>Bacteria</taxon>
        <taxon>Bacillati</taxon>
        <taxon>Actinomycetota</taxon>
        <taxon>Actinomycetes</taxon>
        <taxon>Streptosporangiales</taxon>
        <taxon>Streptosporangiaceae</taxon>
        <taxon>Nonomuraea</taxon>
    </lineage>
</organism>
<keyword evidence="4" id="KW-1185">Reference proteome</keyword>
<evidence type="ECO:0008006" key="5">
    <source>
        <dbReference type="Google" id="ProtNLM"/>
    </source>
</evidence>